<dbReference type="Ensembl" id="ENSCCRT00000067624.2">
    <property type="protein sequence ID" value="ENSCCRP00000062383.2"/>
    <property type="gene ID" value="ENSCCRG00000033590.2"/>
</dbReference>
<organism evidence="10 11">
    <name type="scientific">Cyprinus carpio carpio</name>
    <dbReference type="NCBI Taxonomy" id="630221"/>
    <lineage>
        <taxon>Eukaryota</taxon>
        <taxon>Metazoa</taxon>
        <taxon>Chordata</taxon>
        <taxon>Craniata</taxon>
        <taxon>Vertebrata</taxon>
        <taxon>Euteleostomi</taxon>
        <taxon>Actinopterygii</taxon>
        <taxon>Neopterygii</taxon>
        <taxon>Teleostei</taxon>
        <taxon>Ostariophysi</taxon>
        <taxon>Cypriniformes</taxon>
        <taxon>Cyprinidae</taxon>
        <taxon>Cyprininae</taxon>
        <taxon>Cyprinus</taxon>
    </lineage>
</organism>
<dbReference type="PANTHER" id="PTHR20914">
    <property type="entry name" value="LY6/PLAUR DOMAIN-CONTAINING PROTEIN 8"/>
    <property type="match status" value="1"/>
</dbReference>
<accession>A0A8C1DGT3</accession>
<evidence type="ECO:0000256" key="8">
    <source>
        <dbReference type="SAM" id="SignalP"/>
    </source>
</evidence>
<evidence type="ECO:0000259" key="9">
    <source>
        <dbReference type="SMART" id="SM00134"/>
    </source>
</evidence>
<dbReference type="SMART" id="SM00134">
    <property type="entry name" value="LU"/>
    <property type="match status" value="2"/>
</dbReference>
<keyword evidence="11" id="KW-1185">Reference proteome</keyword>
<evidence type="ECO:0000256" key="2">
    <source>
        <dbReference type="ARBA" id="ARBA00004613"/>
    </source>
</evidence>
<keyword evidence="3" id="KW-1003">Cell membrane</keyword>
<dbReference type="InterPro" id="IPR035076">
    <property type="entry name" value="Toxin/TOLIP"/>
</dbReference>
<keyword evidence="7" id="KW-0325">Glycoprotein</keyword>
<evidence type="ECO:0000256" key="1">
    <source>
        <dbReference type="ARBA" id="ARBA00004236"/>
    </source>
</evidence>
<dbReference type="InterPro" id="IPR045860">
    <property type="entry name" value="Snake_toxin-like_sf"/>
</dbReference>
<evidence type="ECO:0000256" key="5">
    <source>
        <dbReference type="ARBA" id="ARBA00022729"/>
    </source>
</evidence>
<dbReference type="AlphaFoldDB" id="A0A8C1DGT3"/>
<evidence type="ECO:0000256" key="4">
    <source>
        <dbReference type="ARBA" id="ARBA00022525"/>
    </source>
</evidence>
<keyword evidence="4" id="KW-0964">Secreted</keyword>
<keyword evidence="5 8" id="KW-0732">Signal</keyword>
<evidence type="ECO:0000313" key="10">
    <source>
        <dbReference type="Ensembl" id="ENSCCRP00000062383.2"/>
    </source>
</evidence>
<dbReference type="GO" id="GO:0005886">
    <property type="term" value="C:plasma membrane"/>
    <property type="evidence" value="ECO:0007669"/>
    <property type="project" value="UniProtKB-SubCell"/>
</dbReference>
<name>A0A8C1DGT3_CYPCA</name>
<protein>
    <submittedName>
        <fullName evidence="10">Lymphocyte antigen 6 family member M7</fullName>
    </submittedName>
</protein>
<dbReference type="SUPFAM" id="SSF57302">
    <property type="entry name" value="Snake toxin-like"/>
    <property type="match status" value="2"/>
</dbReference>
<dbReference type="PANTHER" id="PTHR20914:SF24">
    <property type="entry name" value="LYMPHOCYTE ANTIGEN 6 FAMILY MEMBER M2-RELATED"/>
    <property type="match status" value="1"/>
</dbReference>
<keyword evidence="6" id="KW-0472">Membrane</keyword>
<dbReference type="GeneTree" id="ENSGT00940000163304"/>
<feature type="domain" description="UPAR/Ly6" evidence="9">
    <location>
        <begin position="20"/>
        <end position="100"/>
    </location>
</feature>
<feature type="domain" description="UPAR/Ly6" evidence="9">
    <location>
        <begin position="130"/>
        <end position="204"/>
    </location>
</feature>
<dbReference type="Proteomes" id="UP001108240">
    <property type="component" value="Unplaced"/>
</dbReference>
<evidence type="ECO:0000256" key="7">
    <source>
        <dbReference type="ARBA" id="ARBA00023180"/>
    </source>
</evidence>
<evidence type="ECO:0000256" key="3">
    <source>
        <dbReference type="ARBA" id="ARBA00022475"/>
    </source>
</evidence>
<proteinExistence type="predicted"/>
<comment type="subcellular location">
    <subcellularLocation>
        <location evidence="1">Cell membrane</location>
    </subcellularLocation>
    <subcellularLocation>
        <location evidence="2">Secreted</location>
    </subcellularLocation>
</comment>
<dbReference type="InterPro" id="IPR050918">
    <property type="entry name" value="CNF-like_PLA2_Inhibitor"/>
</dbReference>
<feature type="signal peptide" evidence="8">
    <location>
        <begin position="1"/>
        <end position="19"/>
    </location>
</feature>
<feature type="chain" id="PRO_5039921353" evidence="8">
    <location>
        <begin position="20"/>
        <end position="219"/>
    </location>
</feature>
<evidence type="ECO:0000256" key="6">
    <source>
        <dbReference type="ARBA" id="ARBA00023136"/>
    </source>
</evidence>
<dbReference type="OMA" id="ECPSESH"/>
<reference evidence="10" key="1">
    <citation type="submission" date="2025-08" db="UniProtKB">
        <authorList>
            <consortium name="Ensembl"/>
        </authorList>
    </citation>
    <scope>IDENTIFICATION</scope>
</reference>
<dbReference type="GO" id="GO:0005576">
    <property type="term" value="C:extracellular region"/>
    <property type="evidence" value="ECO:0007669"/>
    <property type="project" value="UniProtKB-SubCell"/>
</dbReference>
<dbReference type="Pfam" id="PF00087">
    <property type="entry name" value="Toxin_TOLIP"/>
    <property type="match status" value="2"/>
</dbReference>
<reference evidence="10" key="2">
    <citation type="submission" date="2025-09" db="UniProtKB">
        <authorList>
            <consortium name="Ensembl"/>
        </authorList>
    </citation>
    <scope>IDENTIFICATION</scope>
</reference>
<evidence type="ECO:0000313" key="11">
    <source>
        <dbReference type="Proteomes" id="UP001108240"/>
    </source>
</evidence>
<sequence>MDLQISVLLLFAIFTGGHSRSCYDCLSLTGSCTQTSQCPTELTKCLSATVTVNSTTVKVKSCAPAICQSGSVSLGIGKGSSQCCSTDLCNLQDAPVSTYNVVCTVRQGPRKESKSIFPPVDPANTPNGKTCYFCDGNTCSNTVSCSGSEDRCFNATVSFGGQPVVVKGCASKSICDVSNLIPTLNGASCCEGNLCNGAQSVTQSFLFLCCSLLSFILLH</sequence>
<dbReference type="Gene3D" id="2.10.60.10">
    <property type="entry name" value="CD59"/>
    <property type="match status" value="2"/>
</dbReference>
<dbReference type="InterPro" id="IPR016054">
    <property type="entry name" value="LY6_UPA_recep-like"/>
</dbReference>